<dbReference type="CDD" id="cd08234">
    <property type="entry name" value="threonine_DH_like"/>
    <property type="match status" value="1"/>
</dbReference>
<dbReference type="InterPro" id="IPR013149">
    <property type="entry name" value="ADH-like_C"/>
</dbReference>
<dbReference type="PANTHER" id="PTHR43401">
    <property type="entry name" value="L-THREONINE 3-DEHYDROGENASE"/>
    <property type="match status" value="1"/>
</dbReference>
<dbReference type="AlphaFoldDB" id="A0A561QG44"/>
<dbReference type="InterPro" id="IPR011032">
    <property type="entry name" value="GroES-like_sf"/>
</dbReference>
<organism evidence="7 8">
    <name type="scientific">Neorhizobium alkalisoli</name>
    <dbReference type="NCBI Taxonomy" id="528178"/>
    <lineage>
        <taxon>Bacteria</taxon>
        <taxon>Pseudomonadati</taxon>
        <taxon>Pseudomonadota</taxon>
        <taxon>Alphaproteobacteria</taxon>
        <taxon>Hyphomicrobiales</taxon>
        <taxon>Rhizobiaceae</taxon>
        <taxon>Rhizobium/Agrobacterium group</taxon>
        <taxon>Neorhizobium</taxon>
    </lineage>
</organism>
<dbReference type="GO" id="GO:0016491">
    <property type="term" value="F:oxidoreductase activity"/>
    <property type="evidence" value="ECO:0007669"/>
    <property type="project" value="UniProtKB-KW"/>
</dbReference>
<dbReference type="Gene3D" id="3.90.180.10">
    <property type="entry name" value="Medium-chain alcohol dehydrogenases, catalytic domain"/>
    <property type="match status" value="1"/>
</dbReference>
<dbReference type="Pfam" id="PF00107">
    <property type="entry name" value="ADH_zinc_N"/>
    <property type="match status" value="1"/>
</dbReference>
<proteinExistence type="inferred from homology"/>
<dbReference type="Gene3D" id="3.40.50.720">
    <property type="entry name" value="NAD(P)-binding Rossmann-like Domain"/>
    <property type="match status" value="1"/>
</dbReference>
<keyword evidence="1 4" id="KW-0479">Metal-binding</keyword>
<dbReference type="EMBL" id="VIWP01000008">
    <property type="protein sequence ID" value="TWF49340.1"/>
    <property type="molecule type" value="Genomic_DNA"/>
</dbReference>
<dbReference type="Pfam" id="PF08240">
    <property type="entry name" value="ADH_N"/>
    <property type="match status" value="1"/>
</dbReference>
<evidence type="ECO:0000313" key="7">
    <source>
        <dbReference type="EMBL" id="TWF49340.1"/>
    </source>
</evidence>
<reference evidence="7 8" key="1">
    <citation type="submission" date="2019-06" db="EMBL/GenBank/DDBJ databases">
        <title>Sorghum-associated microbial communities from plants grown in Nebraska, USA.</title>
        <authorList>
            <person name="Schachtman D."/>
        </authorList>
    </citation>
    <scope>NUCLEOTIDE SEQUENCE [LARGE SCALE GENOMIC DNA]</scope>
    <source>
        <strain evidence="7 8">1225</strain>
    </source>
</reference>
<name>A0A561QG44_9HYPH</name>
<dbReference type="InterPro" id="IPR002328">
    <property type="entry name" value="ADH_Zn_CS"/>
</dbReference>
<feature type="domain" description="Alcohol dehydrogenase-like C-terminal" evidence="5">
    <location>
        <begin position="178"/>
        <end position="300"/>
    </location>
</feature>
<protein>
    <submittedName>
        <fullName evidence="7">Threonine dehydrogenase-like Zn-dependent dehydrogenase</fullName>
    </submittedName>
</protein>
<evidence type="ECO:0000313" key="8">
    <source>
        <dbReference type="Proteomes" id="UP000320653"/>
    </source>
</evidence>
<evidence type="ECO:0000259" key="6">
    <source>
        <dbReference type="Pfam" id="PF08240"/>
    </source>
</evidence>
<evidence type="ECO:0000256" key="3">
    <source>
        <dbReference type="ARBA" id="ARBA00023002"/>
    </source>
</evidence>
<sequence length="341" mass="35607">MQAIRYAAKDEAGVANIPVPTLLPGHALIKVKASGLCQTDIEVLHGHYGDGRFPLVPGHEYAGIVEAVAGDVTEFAPGARVAINPNLACGHCRACEKGLFNLCEDLGAYGVSVDGGFAAYSLVRVDHLHDIGTLPFETAALAEPLACVLNGLNNAGVTKPDGSVGNVPESAIVFGAGPIGLLLALSLKARGAAQVHVADVVQSRLDFAERLGLIPTVSGSSELAAKRKHFDLVADATGIPAVVQDMVSYTADGGTVMIFGVCAPDAKISIAPFEIFRRQIKIAGSHSLNNNIPQALALLQADREGVMSKLVSHRLPIAEILPFITKKSVDPATMKVQFVAD</sequence>
<keyword evidence="3" id="KW-0560">Oxidoreductase</keyword>
<feature type="domain" description="Alcohol dehydrogenase-like N-terminal" evidence="6">
    <location>
        <begin position="24"/>
        <end position="131"/>
    </location>
</feature>
<dbReference type="PANTHER" id="PTHR43401:SF2">
    <property type="entry name" value="L-THREONINE 3-DEHYDROGENASE"/>
    <property type="match status" value="1"/>
</dbReference>
<dbReference type="PROSITE" id="PS00059">
    <property type="entry name" value="ADH_ZINC"/>
    <property type="match status" value="1"/>
</dbReference>
<comment type="caution">
    <text evidence="7">The sequence shown here is derived from an EMBL/GenBank/DDBJ whole genome shotgun (WGS) entry which is preliminary data.</text>
</comment>
<evidence type="ECO:0000256" key="2">
    <source>
        <dbReference type="ARBA" id="ARBA00022833"/>
    </source>
</evidence>
<dbReference type="InterPro" id="IPR036291">
    <property type="entry name" value="NAD(P)-bd_dom_sf"/>
</dbReference>
<evidence type="ECO:0000259" key="5">
    <source>
        <dbReference type="Pfam" id="PF00107"/>
    </source>
</evidence>
<keyword evidence="8" id="KW-1185">Reference proteome</keyword>
<comment type="similarity">
    <text evidence="4">Belongs to the zinc-containing alcohol dehydrogenase family.</text>
</comment>
<dbReference type="SUPFAM" id="SSF50129">
    <property type="entry name" value="GroES-like"/>
    <property type="match status" value="1"/>
</dbReference>
<dbReference type="OrthoDB" id="9809185at2"/>
<dbReference type="Proteomes" id="UP000320653">
    <property type="component" value="Unassembled WGS sequence"/>
</dbReference>
<dbReference type="GO" id="GO:0008270">
    <property type="term" value="F:zinc ion binding"/>
    <property type="evidence" value="ECO:0007669"/>
    <property type="project" value="InterPro"/>
</dbReference>
<dbReference type="RefSeq" id="WP_145641309.1">
    <property type="nucleotide sequence ID" value="NZ_VIWP01000008.1"/>
</dbReference>
<keyword evidence="2 4" id="KW-0862">Zinc</keyword>
<gene>
    <name evidence="7" type="ORF">FHW37_10810</name>
</gene>
<evidence type="ECO:0000256" key="4">
    <source>
        <dbReference type="RuleBase" id="RU361277"/>
    </source>
</evidence>
<dbReference type="SUPFAM" id="SSF51735">
    <property type="entry name" value="NAD(P)-binding Rossmann-fold domains"/>
    <property type="match status" value="1"/>
</dbReference>
<evidence type="ECO:0000256" key="1">
    <source>
        <dbReference type="ARBA" id="ARBA00022723"/>
    </source>
</evidence>
<dbReference type="InterPro" id="IPR013154">
    <property type="entry name" value="ADH-like_N"/>
</dbReference>
<accession>A0A561QG44</accession>
<dbReference type="InterPro" id="IPR050129">
    <property type="entry name" value="Zn_alcohol_dh"/>
</dbReference>
<comment type="cofactor">
    <cofactor evidence="4">
        <name>Zn(2+)</name>
        <dbReference type="ChEBI" id="CHEBI:29105"/>
    </cofactor>
</comment>